<evidence type="ECO:0000313" key="2">
    <source>
        <dbReference type="EMBL" id="KAL0240396.1"/>
    </source>
</evidence>
<dbReference type="EMBL" id="ATAM02000014">
    <property type="protein sequence ID" value="KAL0240396.1"/>
    <property type="molecule type" value="Genomic_DNA"/>
</dbReference>
<comment type="caution">
    <text evidence="2">The sequence shown here is derived from an EMBL/GenBank/DDBJ whole genome shotgun (WGS) entry which is preliminary data.</text>
</comment>
<accession>A0ABR3BI68</accession>
<evidence type="ECO:0000256" key="1">
    <source>
        <dbReference type="SAM" id="MobiDB-lite"/>
    </source>
</evidence>
<name>A0ABR3BI68_9TREE</name>
<dbReference type="RefSeq" id="XP_066610895.1">
    <property type="nucleotide sequence ID" value="XM_066761070.1"/>
</dbReference>
<proteinExistence type="predicted"/>
<keyword evidence="3" id="KW-1185">Reference proteome</keyword>
<feature type="compositionally biased region" description="Basic and acidic residues" evidence="1">
    <location>
        <begin position="77"/>
        <end position="100"/>
    </location>
</feature>
<reference evidence="3" key="1">
    <citation type="submission" date="2015-01" db="EMBL/GenBank/DDBJ databases">
        <title>The Genome Sequence of Cryptococcus gattii MMRL2647.</title>
        <authorList>
            <consortium name="The Broad Institute Genomics Platform"/>
            <person name="Cuomo C."/>
            <person name="Litvintseva A."/>
            <person name="Chen Y."/>
            <person name="Heitman J."/>
            <person name="Sun S."/>
            <person name="Springer D."/>
            <person name="Dromer F."/>
            <person name="Young S."/>
            <person name="Zeng Q."/>
            <person name="Gargeya S."/>
            <person name="Abouelleil A."/>
            <person name="Alvarado L."/>
            <person name="Chapman S.B."/>
            <person name="Gainer-Dewar J."/>
            <person name="Goldberg J."/>
            <person name="Griggs A."/>
            <person name="Gujja S."/>
            <person name="Hansen M."/>
            <person name="Howarth C."/>
            <person name="Imamovic A."/>
            <person name="Larimer J."/>
            <person name="Murphy C."/>
            <person name="Naylor J."/>
            <person name="Pearson M."/>
            <person name="Priest M."/>
            <person name="Roberts A."/>
            <person name="Saif S."/>
            <person name="Shea T."/>
            <person name="Sykes S."/>
            <person name="Wortman J."/>
            <person name="Nusbaum C."/>
            <person name="Birren B."/>
        </authorList>
    </citation>
    <scope>NUCLEOTIDE SEQUENCE [LARGE SCALE GENOMIC DNA]</scope>
    <source>
        <strain evidence="3">IND107</strain>
    </source>
</reference>
<evidence type="ECO:0000313" key="3">
    <source>
        <dbReference type="Proteomes" id="UP000054399"/>
    </source>
</evidence>
<feature type="region of interest" description="Disordered" evidence="1">
    <location>
        <begin position="1"/>
        <end position="26"/>
    </location>
</feature>
<dbReference type="GeneID" id="91993502"/>
<protein>
    <submittedName>
        <fullName evidence="2">Uncharacterized protein</fullName>
    </submittedName>
</protein>
<feature type="region of interest" description="Disordered" evidence="1">
    <location>
        <begin position="41"/>
        <end position="125"/>
    </location>
</feature>
<organism evidence="2 3">
    <name type="scientific">Cryptococcus tetragattii IND107</name>
    <dbReference type="NCBI Taxonomy" id="1296105"/>
    <lineage>
        <taxon>Eukaryota</taxon>
        <taxon>Fungi</taxon>
        <taxon>Dikarya</taxon>
        <taxon>Basidiomycota</taxon>
        <taxon>Agaricomycotina</taxon>
        <taxon>Tremellomycetes</taxon>
        <taxon>Tremellales</taxon>
        <taxon>Cryptococcaceae</taxon>
        <taxon>Cryptococcus</taxon>
        <taxon>Cryptococcus gattii species complex</taxon>
    </lineage>
</organism>
<sequence>MSVPLNISHNIHTQTPITKETAPSGTNVKLNSVSCITLEQPQKDLDGNKSDYAQAKTESKNVEGGQCLGDDALSTGSRHDSGVHHDSVKQTRAQDAHAALKPDISLAKTNVFPKVLPSHNRQGSR</sequence>
<gene>
    <name evidence="2" type="ORF">I308_106647</name>
</gene>
<dbReference type="Proteomes" id="UP000054399">
    <property type="component" value="Unassembled WGS sequence"/>
</dbReference>
<reference evidence="2 3" key="2">
    <citation type="submission" date="2024-01" db="EMBL/GenBank/DDBJ databases">
        <title>Comparative genomics of Cryptococcus and Kwoniella reveals pathogenesis evolution and contrasting modes of karyotype evolution via chromosome fusion or intercentromeric recombination.</title>
        <authorList>
            <person name="Coelho M.A."/>
            <person name="David-Palma M."/>
            <person name="Shea T."/>
            <person name="Bowers K."/>
            <person name="Mcginley-Smith S."/>
            <person name="Mohammad A.W."/>
            <person name="Gnirke A."/>
            <person name="Yurkov A.M."/>
            <person name="Nowrousian M."/>
            <person name="Sun S."/>
            <person name="Cuomo C.A."/>
            <person name="Heitman J."/>
        </authorList>
    </citation>
    <scope>NUCLEOTIDE SEQUENCE [LARGE SCALE GENOMIC DNA]</scope>
    <source>
        <strain evidence="2 3">IND107</strain>
    </source>
</reference>